<dbReference type="Pfam" id="PF00001">
    <property type="entry name" value="7tm_1"/>
    <property type="match status" value="1"/>
</dbReference>
<sequence length="126" mass="13465">MPVVEPVFNASTLLEITLTGAVSRGQGHDPTVNASDNSSDSDSDAFYPLLKQSPYMILLYSLAYGLVFVSALVGNVMVMVVVGRNPALHSVTNYFLVNLAVADILVALFCVPSTSSSICFQYLIIS</sequence>
<evidence type="ECO:0000256" key="5">
    <source>
        <dbReference type="ARBA" id="ARBA00023136"/>
    </source>
</evidence>
<dbReference type="PRINTS" id="PR00237">
    <property type="entry name" value="GPCRRHODOPSN"/>
</dbReference>
<dbReference type="SUPFAM" id="SSF81321">
    <property type="entry name" value="Family A G protein-coupled receptor-like"/>
    <property type="match status" value="1"/>
</dbReference>
<dbReference type="PANTHER" id="PTHR24235:SF29">
    <property type="entry name" value="GH23382P"/>
    <property type="match status" value="1"/>
</dbReference>
<keyword evidence="4" id="KW-0297">G-protein coupled receptor</keyword>
<feature type="domain" description="G-protein coupled receptors family 1 profile" evidence="9">
    <location>
        <begin position="74"/>
        <end position="126"/>
    </location>
</feature>
<dbReference type="GO" id="GO:0042923">
    <property type="term" value="F:neuropeptide binding"/>
    <property type="evidence" value="ECO:0007669"/>
    <property type="project" value="TreeGrafter"/>
</dbReference>
<keyword evidence="3 8" id="KW-1133">Transmembrane helix</keyword>
<reference evidence="10 11" key="1">
    <citation type="submission" date="2018-04" db="EMBL/GenBank/DDBJ databases">
        <title>The genome of golden apple snail Pomacea canaliculata provides insight into stress tolerance and invasive adaptation.</title>
        <authorList>
            <person name="Liu C."/>
            <person name="Liu B."/>
            <person name="Ren Y."/>
            <person name="Zhang Y."/>
            <person name="Wang H."/>
            <person name="Li S."/>
            <person name="Jiang F."/>
            <person name="Yin L."/>
            <person name="Zhang G."/>
            <person name="Qian W."/>
            <person name="Fan W."/>
        </authorList>
    </citation>
    <scope>NUCLEOTIDE SEQUENCE [LARGE SCALE GENOMIC DNA]</scope>
    <source>
        <strain evidence="10">SZHN2017</strain>
        <tissue evidence="10">Muscle</tissue>
    </source>
</reference>
<dbReference type="AlphaFoldDB" id="A0A2T7PZ10"/>
<evidence type="ECO:0000313" key="10">
    <source>
        <dbReference type="EMBL" id="PVD38654.1"/>
    </source>
</evidence>
<organism evidence="10 11">
    <name type="scientific">Pomacea canaliculata</name>
    <name type="common">Golden apple snail</name>
    <dbReference type="NCBI Taxonomy" id="400727"/>
    <lineage>
        <taxon>Eukaryota</taxon>
        <taxon>Metazoa</taxon>
        <taxon>Spiralia</taxon>
        <taxon>Lophotrochozoa</taxon>
        <taxon>Mollusca</taxon>
        <taxon>Gastropoda</taxon>
        <taxon>Caenogastropoda</taxon>
        <taxon>Architaenioglossa</taxon>
        <taxon>Ampullarioidea</taxon>
        <taxon>Ampullariidae</taxon>
        <taxon>Pomacea</taxon>
    </lineage>
</organism>
<dbReference type="EMBL" id="PZQS01000001">
    <property type="protein sequence ID" value="PVD38654.1"/>
    <property type="molecule type" value="Genomic_DNA"/>
</dbReference>
<evidence type="ECO:0000256" key="2">
    <source>
        <dbReference type="ARBA" id="ARBA00022692"/>
    </source>
</evidence>
<dbReference type="PANTHER" id="PTHR24235">
    <property type="entry name" value="NEUROPEPTIDE Y RECEPTOR"/>
    <property type="match status" value="1"/>
</dbReference>
<evidence type="ECO:0000259" key="9">
    <source>
        <dbReference type="PROSITE" id="PS50262"/>
    </source>
</evidence>
<comment type="caution">
    <text evidence="10">The sequence shown here is derived from an EMBL/GenBank/DDBJ whole genome shotgun (WGS) entry which is preliminary data.</text>
</comment>
<keyword evidence="6" id="KW-0675">Receptor</keyword>
<feature type="transmembrane region" description="Helical" evidence="8">
    <location>
        <begin position="94"/>
        <end position="124"/>
    </location>
</feature>
<dbReference type="PROSITE" id="PS50262">
    <property type="entry name" value="G_PROTEIN_RECEP_F1_2"/>
    <property type="match status" value="1"/>
</dbReference>
<dbReference type="GO" id="GO:0008188">
    <property type="term" value="F:neuropeptide receptor activity"/>
    <property type="evidence" value="ECO:0007669"/>
    <property type="project" value="TreeGrafter"/>
</dbReference>
<evidence type="ECO:0000256" key="3">
    <source>
        <dbReference type="ARBA" id="ARBA00022989"/>
    </source>
</evidence>
<evidence type="ECO:0000313" key="11">
    <source>
        <dbReference type="Proteomes" id="UP000245119"/>
    </source>
</evidence>
<keyword evidence="7" id="KW-0807">Transducer</keyword>
<dbReference type="InterPro" id="IPR017452">
    <property type="entry name" value="GPCR_Rhodpsn_7TM"/>
</dbReference>
<evidence type="ECO:0000256" key="1">
    <source>
        <dbReference type="ARBA" id="ARBA00004141"/>
    </source>
</evidence>
<dbReference type="OrthoDB" id="5975505at2759"/>
<dbReference type="Proteomes" id="UP000245119">
    <property type="component" value="Linkage Group LG1"/>
</dbReference>
<accession>A0A2T7PZ10</accession>
<dbReference type="STRING" id="400727.A0A2T7PZ10"/>
<dbReference type="GO" id="GO:0005886">
    <property type="term" value="C:plasma membrane"/>
    <property type="evidence" value="ECO:0007669"/>
    <property type="project" value="TreeGrafter"/>
</dbReference>
<keyword evidence="5 8" id="KW-0472">Membrane</keyword>
<evidence type="ECO:0000256" key="8">
    <source>
        <dbReference type="SAM" id="Phobius"/>
    </source>
</evidence>
<dbReference type="GO" id="GO:0043005">
    <property type="term" value="C:neuron projection"/>
    <property type="evidence" value="ECO:0007669"/>
    <property type="project" value="TreeGrafter"/>
</dbReference>
<comment type="subcellular location">
    <subcellularLocation>
        <location evidence="1">Membrane</location>
        <topology evidence="1">Multi-pass membrane protein</topology>
    </subcellularLocation>
</comment>
<evidence type="ECO:0000256" key="7">
    <source>
        <dbReference type="ARBA" id="ARBA00023224"/>
    </source>
</evidence>
<dbReference type="Gene3D" id="1.20.1070.10">
    <property type="entry name" value="Rhodopsin 7-helix transmembrane proteins"/>
    <property type="match status" value="1"/>
</dbReference>
<gene>
    <name evidence="10" type="ORF">C0Q70_01272</name>
</gene>
<dbReference type="InterPro" id="IPR000276">
    <property type="entry name" value="GPCR_Rhodpsn"/>
</dbReference>
<evidence type="ECO:0000256" key="4">
    <source>
        <dbReference type="ARBA" id="ARBA00023040"/>
    </source>
</evidence>
<name>A0A2T7PZ10_POMCA</name>
<proteinExistence type="predicted"/>
<keyword evidence="11" id="KW-1185">Reference proteome</keyword>
<keyword evidence="2 8" id="KW-0812">Transmembrane</keyword>
<feature type="transmembrane region" description="Helical" evidence="8">
    <location>
        <begin position="57"/>
        <end position="82"/>
    </location>
</feature>
<evidence type="ECO:0000256" key="6">
    <source>
        <dbReference type="ARBA" id="ARBA00023170"/>
    </source>
</evidence>
<protein>
    <recommendedName>
        <fullName evidence="9">G-protein coupled receptors family 1 profile domain-containing protein</fullName>
    </recommendedName>
</protein>